<dbReference type="InterPro" id="IPR029063">
    <property type="entry name" value="SAM-dependent_MTases_sf"/>
</dbReference>
<gene>
    <name evidence="2" type="ORF">LPU83_2970</name>
</gene>
<dbReference type="EMBL" id="HG916852">
    <property type="protein sequence ID" value="CDM58621.1"/>
    <property type="molecule type" value="Genomic_DNA"/>
</dbReference>
<feature type="domain" description="Methyltransferase" evidence="1">
    <location>
        <begin position="2"/>
        <end position="73"/>
    </location>
</feature>
<dbReference type="GO" id="GO:0008168">
    <property type="term" value="F:methyltransferase activity"/>
    <property type="evidence" value="ECO:0007669"/>
    <property type="project" value="UniProtKB-KW"/>
</dbReference>
<dbReference type="Proteomes" id="UP000019443">
    <property type="component" value="Chromosome"/>
</dbReference>
<dbReference type="eggNOG" id="COG2226">
    <property type="taxonomic scope" value="Bacteria"/>
</dbReference>
<organism evidence="2 3">
    <name type="scientific">Rhizobium favelukesii</name>
    <dbReference type="NCBI Taxonomy" id="348824"/>
    <lineage>
        <taxon>Bacteria</taxon>
        <taxon>Pseudomonadati</taxon>
        <taxon>Pseudomonadota</taxon>
        <taxon>Alphaproteobacteria</taxon>
        <taxon>Hyphomicrobiales</taxon>
        <taxon>Rhizobiaceae</taxon>
        <taxon>Rhizobium/Agrobacterium group</taxon>
        <taxon>Rhizobium</taxon>
    </lineage>
</organism>
<dbReference type="CDD" id="cd02440">
    <property type="entry name" value="AdoMet_MTases"/>
    <property type="match status" value="1"/>
</dbReference>
<dbReference type="GO" id="GO:0032259">
    <property type="term" value="P:methylation"/>
    <property type="evidence" value="ECO:0007669"/>
    <property type="project" value="UniProtKB-KW"/>
</dbReference>
<protein>
    <submittedName>
        <fullName evidence="2">Methyltransferase type 12</fullName>
    </submittedName>
</protein>
<dbReference type="KEGG" id="rhl:LPU83_2970"/>
<keyword evidence="3" id="KW-1185">Reference proteome</keyword>
<reference evidence="2" key="1">
    <citation type="submission" date="2013-11" db="EMBL/GenBank/DDBJ databases">
        <title>Draft genome sequence of the broad-host-range Rhizobium sp. LPU83 strain, a member of the low-genetic diversity Oregon-like Rhizobium sp. group.</title>
        <authorList>
            <person name="Wibberg D."/>
            <person name="Puehler A."/>
            <person name="Schlueter A."/>
        </authorList>
    </citation>
    <scope>NUCLEOTIDE SEQUENCE [LARGE SCALE GENOMIC DNA]</scope>
    <source>
        <strain evidence="2">LPU83</strain>
    </source>
</reference>
<dbReference type="AlphaFoldDB" id="W6RWG4"/>
<evidence type="ECO:0000313" key="3">
    <source>
        <dbReference type="Proteomes" id="UP000019443"/>
    </source>
</evidence>
<dbReference type="Gene3D" id="3.40.50.150">
    <property type="entry name" value="Vaccinia Virus protein VP39"/>
    <property type="match status" value="1"/>
</dbReference>
<dbReference type="HOGENOM" id="CLU_069129_7_4_5"/>
<evidence type="ECO:0000259" key="1">
    <source>
        <dbReference type="Pfam" id="PF13649"/>
    </source>
</evidence>
<keyword evidence="2" id="KW-0489">Methyltransferase</keyword>
<dbReference type="Pfam" id="PF13649">
    <property type="entry name" value="Methyltransf_25"/>
    <property type="match status" value="1"/>
</dbReference>
<accession>W6RWG4</accession>
<dbReference type="SUPFAM" id="SSF53335">
    <property type="entry name" value="S-adenosyl-L-methionine-dependent methyltransferases"/>
    <property type="match status" value="1"/>
</dbReference>
<proteinExistence type="predicted"/>
<sequence>MTGADPSARMLEIARRKPNGCGIEWVECYSQDFRSEKRFDLIIMTGHAFQVLLDENAILATLAVMREHLADGGRIVFETRNPAIDWKARWDGGVFEVIHDGLVVRKTRDVVSYGEGRAHFETRYHFPEETLVSKSELLFLSRNDIERHLQASGLRADAVYGDWDRQPFDERNAEEMIFVVRRAS</sequence>
<dbReference type="PATRIC" id="fig|348824.6.peg.3201"/>
<keyword evidence="2" id="KW-0808">Transferase</keyword>
<name>W6RWG4_9HYPH</name>
<evidence type="ECO:0000313" key="2">
    <source>
        <dbReference type="EMBL" id="CDM58621.1"/>
    </source>
</evidence>
<dbReference type="InterPro" id="IPR041698">
    <property type="entry name" value="Methyltransf_25"/>
</dbReference>